<feature type="region of interest" description="Disordered" evidence="1">
    <location>
        <begin position="1"/>
        <end position="61"/>
    </location>
</feature>
<sequence>MPSDPSPRSTDKPLDPAQPSLETTRKTGSPGSSKPAKDDLPDANAAEPVPHEHLPSRSDDN</sequence>
<proteinExistence type="predicted"/>
<feature type="compositionally biased region" description="Polar residues" evidence="1">
    <location>
        <begin position="20"/>
        <end position="32"/>
    </location>
</feature>
<feature type="compositionally biased region" description="Basic and acidic residues" evidence="1">
    <location>
        <begin position="49"/>
        <end position="61"/>
    </location>
</feature>
<name>A0ABQ1MYQ0_9BURK</name>
<evidence type="ECO:0000313" key="3">
    <source>
        <dbReference type="Proteomes" id="UP000602004"/>
    </source>
</evidence>
<dbReference type="RefSeq" id="WP_115777240.1">
    <property type="nucleotide sequence ID" value="NZ_BMHL01000006.1"/>
</dbReference>
<dbReference type="EMBL" id="BMHL01000006">
    <property type="protein sequence ID" value="GGC47497.1"/>
    <property type="molecule type" value="Genomic_DNA"/>
</dbReference>
<reference evidence="3" key="1">
    <citation type="journal article" date="2019" name="Int. J. Syst. Evol. Microbiol.">
        <title>The Global Catalogue of Microorganisms (GCM) 10K type strain sequencing project: providing services to taxonomists for standard genome sequencing and annotation.</title>
        <authorList>
            <consortium name="The Broad Institute Genomics Platform"/>
            <consortium name="The Broad Institute Genome Sequencing Center for Infectious Disease"/>
            <person name="Wu L."/>
            <person name="Ma J."/>
        </authorList>
    </citation>
    <scope>NUCLEOTIDE SEQUENCE [LARGE SCALE GENOMIC DNA]</scope>
    <source>
        <strain evidence="3">CGMCC 1.15103</strain>
    </source>
</reference>
<evidence type="ECO:0000256" key="1">
    <source>
        <dbReference type="SAM" id="MobiDB-lite"/>
    </source>
</evidence>
<protein>
    <submittedName>
        <fullName evidence="2">Uncharacterized protein</fullName>
    </submittedName>
</protein>
<organism evidence="2 3">
    <name type="scientific">Paraburkholderia caffeinilytica</name>
    <dbReference type="NCBI Taxonomy" id="1761016"/>
    <lineage>
        <taxon>Bacteria</taxon>
        <taxon>Pseudomonadati</taxon>
        <taxon>Pseudomonadota</taxon>
        <taxon>Betaproteobacteria</taxon>
        <taxon>Burkholderiales</taxon>
        <taxon>Burkholderiaceae</taxon>
        <taxon>Paraburkholderia</taxon>
    </lineage>
</organism>
<gene>
    <name evidence="2" type="ORF">GCM10011400_38430</name>
</gene>
<comment type="caution">
    <text evidence="2">The sequence shown here is derived from an EMBL/GenBank/DDBJ whole genome shotgun (WGS) entry which is preliminary data.</text>
</comment>
<dbReference type="Proteomes" id="UP000602004">
    <property type="component" value="Unassembled WGS sequence"/>
</dbReference>
<accession>A0ABQ1MYQ0</accession>
<keyword evidence="3" id="KW-1185">Reference proteome</keyword>
<evidence type="ECO:0000313" key="2">
    <source>
        <dbReference type="EMBL" id="GGC47497.1"/>
    </source>
</evidence>